<feature type="site" description="Important for substrate specificity" evidence="5">
    <location>
        <position position="219"/>
    </location>
</feature>
<dbReference type="GO" id="GO:0005829">
    <property type="term" value="C:cytosol"/>
    <property type="evidence" value="ECO:0007669"/>
    <property type="project" value="TreeGrafter"/>
</dbReference>
<dbReference type="EC" id="2.4.2.28" evidence="5"/>
<dbReference type="HAMAP" id="MF_01963">
    <property type="entry name" value="MTAP"/>
    <property type="match status" value="1"/>
</dbReference>
<sequence>MQADIAVIGGTGVYDTAMLDNVQEVEIDTPFGKPSDAITIGSFGEINVAFLPRHGKGHRISPGKLNSRANILALKKLGVKRIISASAVGSLKLEHKPLDIVIPDQIFDRTRLRDSTFFEDGIVAHIGFADPFCPDMSSMIAGITRDLGYSIHEKGTYVCMEGPQFSTRAESKVYQSLGFDIIGMTALPEAKLAREAEICYGMIATVTDYDVWHETDVSIETVISNAIKNEEAVRKIIKEAIPRISLERNCVCSNALAGAIVTSPDKIPVETKRKLNDLIGKYS</sequence>
<dbReference type="NCBIfam" id="TIGR01694">
    <property type="entry name" value="MTAP"/>
    <property type="match status" value="1"/>
</dbReference>
<feature type="binding site" evidence="5">
    <location>
        <begin position="86"/>
        <end position="87"/>
    </location>
    <ligand>
        <name>phosphate</name>
        <dbReference type="ChEBI" id="CHEBI:43474"/>
    </ligand>
</feature>
<evidence type="ECO:0000256" key="1">
    <source>
        <dbReference type="ARBA" id="ARBA00022676"/>
    </source>
</evidence>
<dbReference type="Gene3D" id="3.40.50.1580">
    <property type="entry name" value="Nucleoside phosphorylase domain"/>
    <property type="match status" value="1"/>
</dbReference>
<keyword evidence="3 5" id="KW-0660">Purine salvage</keyword>
<dbReference type="Pfam" id="PF01048">
    <property type="entry name" value="PNP_UDP_1"/>
    <property type="match status" value="1"/>
</dbReference>
<dbReference type="FunFam" id="3.40.50.1580:FF:000012">
    <property type="entry name" value="Probable 6-oxopurine nucleoside phosphorylase"/>
    <property type="match status" value="1"/>
</dbReference>
<evidence type="ECO:0000256" key="5">
    <source>
        <dbReference type="HAMAP-Rule" id="MF_01963"/>
    </source>
</evidence>
<dbReference type="AlphaFoldDB" id="A0A0P8C7P9"/>
<dbReference type="GO" id="GO:0017061">
    <property type="term" value="F:S-methyl-5-thioadenosine phosphorylase activity"/>
    <property type="evidence" value="ECO:0007669"/>
    <property type="project" value="UniProtKB-UniRule"/>
</dbReference>
<reference evidence="7 8" key="1">
    <citation type="submission" date="2015-09" db="EMBL/GenBank/DDBJ databases">
        <title>A metagenomics-based metabolic model of nitrate-dependent anaerobic oxidation of methane by Methanoperedens-like archaea.</title>
        <authorList>
            <person name="Arshad A."/>
            <person name="Speth D.R."/>
            <person name="De Graaf R.M."/>
            <person name="Op Den Camp H.J."/>
            <person name="Jetten M.S."/>
            <person name="Welte C.U."/>
        </authorList>
    </citation>
    <scope>NUCLEOTIDE SEQUENCE [LARGE SCALE GENOMIC DNA]</scope>
</reference>
<comment type="function">
    <text evidence="5">Catalyzes the reversible phosphorylation of S-methyl-5'-thioadenosine (MTA) to adenine and 5-methylthioribose-1-phosphate. Involved in the breakdown of MTA, a major by-product of polyamine biosynthesis. Responsible for the first step in the methionine salvage pathway after MTA has been generated from S-adenosylmethionine. Has broad substrate specificity with 6-aminopurine nucleosides as preferred substrates.</text>
</comment>
<dbReference type="PANTHER" id="PTHR42679">
    <property type="entry name" value="S-METHYL-5'-THIOADENOSINE PHOSPHORYLASE"/>
    <property type="match status" value="1"/>
</dbReference>
<dbReference type="InterPro" id="IPR018099">
    <property type="entry name" value="Purine_phosphorylase-2_CS"/>
</dbReference>
<keyword evidence="2 5" id="KW-0808">Transferase</keyword>
<name>A0A0P8C7P9_9EURY</name>
<feature type="domain" description="Nucleoside phosphorylase" evidence="6">
    <location>
        <begin position="4"/>
        <end position="241"/>
    </location>
</feature>
<dbReference type="PROSITE" id="PS01240">
    <property type="entry name" value="PNP_MTAP_2"/>
    <property type="match status" value="1"/>
</dbReference>
<dbReference type="PATRIC" id="fig|1719120.3.peg.2856"/>
<evidence type="ECO:0000256" key="2">
    <source>
        <dbReference type="ARBA" id="ARBA00022679"/>
    </source>
</evidence>
<dbReference type="GO" id="GO:0006166">
    <property type="term" value="P:purine ribonucleoside salvage"/>
    <property type="evidence" value="ECO:0007669"/>
    <property type="project" value="UniProtKB-KW"/>
</dbReference>
<organism evidence="7 8">
    <name type="scientific">Candidatus Methanoperedens nitratireducens</name>
    <dbReference type="NCBI Taxonomy" id="1392998"/>
    <lineage>
        <taxon>Archaea</taxon>
        <taxon>Methanobacteriati</taxon>
        <taxon>Methanobacteriota</taxon>
        <taxon>Stenosarchaea group</taxon>
        <taxon>Methanomicrobia</taxon>
        <taxon>Methanosarcinales</taxon>
        <taxon>ANME-2 cluster</taxon>
        <taxon>Candidatus Methanoperedentaceae</taxon>
        <taxon>Candidatus Methanoperedens</taxon>
    </lineage>
</organism>
<dbReference type="InterPro" id="IPR000845">
    <property type="entry name" value="Nucleoside_phosphorylase_d"/>
</dbReference>
<evidence type="ECO:0000313" key="8">
    <source>
        <dbReference type="Proteomes" id="UP000050360"/>
    </source>
</evidence>
<evidence type="ECO:0000256" key="3">
    <source>
        <dbReference type="ARBA" id="ARBA00022726"/>
    </source>
</evidence>
<feature type="site" description="Important for substrate specificity" evidence="5">
    <location>
        <position position="166"/>
    </location>
</feature>
<comment type="caution">
    <text evidence="7">The sequence shown here is derived from an EMBL/GenBank/DDBJ whole genome shotgun (WGS) entry which is preliminary data.</text>
</comment>
<evidence type="ECO:0000259" key="6">
    <source>
        <dbReference type="Pfam" id="PF01048"/>
    </source>
</evidence>
<keyword evidence="1 5" id="KW-0328">Glycosyltransferase</keyword>
<comment type="subunit">
    <text evidence="4 5">Homohexamer. Dimer of a homotrimer.</text>
</comment>
<feature type="binding site" evidence="5">
    <location>
        <begin position="208"/>
        <end position="210"/>
    </location>
    <ligand>
        <name>substrate</name>
    </ligand>
</feature>
<comment type="pathway">
    <text evidence="5">Amino-acid biosynthesis; L-methionine biosynthesis via salvage pathway; S-methyl-5-thio-alpha-D-ribose 1-phosphate from S-methyl-5'-thioadenosine (phosphorylase route): step 1/1.</text>
</comment>
<evidence type="ECO:0000256" key="4">
    <source>
        <dbReference type="ARBA" id="ARBA00063054"/>
    </source>
</evidence>
<gene>
    <name evidence="5" type="primary">mtnP</name>
    <name evidence="7" type="ORF">MPEBLZ_02616</name>
</gene>
<dbReference type="InterPro" id="IPR035994">
    <property type="entry name" value="Nucleoside_phosphorylase_sf"/>
</dbReference>
<feature type="binding site" evidence="5">
    <location>
        <position position="184"/>
    </location>
    <ligand>
        <name>substrate</name>
    </ligand>
</feature>
<feature type="binding site" evidence="5">
    <location>
        <position position="185"/>
    </location>
    <ligand>
        <name>phosphate</name>
        <dbReference type="ChEBI" id="CHEBI:43474"/>
    </ligand>
</feature>
<comment type="catalytic activity">
    <reaction evidence="5">
        <text>S-methyl-5'-thioadenosine + phosphate = 5-(methylsulfanyl)-alpha-D-ribose 1-phosphate + adenine</text>
        <dbReference type="Rhea" id="RHEA:11852"/>
        <dbReference type="ChEBI" id="CHEBI:16708"/>
        <dbReference type="ChEBI" id="CHEBI:17509"/>
        <dbReference type="ChEBI" id="CHEBI:43474"/>
        <dbReference type="ChEBI" id="CHEBI:58533"/>
        <dbReference type="EC" id="2.4.2.28"/>
    </reaction>
</comment>
<proteinExistence type="inferred from homology"/>
<dbReference type="InterPro" id="IPR010044">
    <property type="entry name" value="MTAP"/>
</dbReference>
<comment type="similarity">
    <text evidence="5">Belongs to the PNP/MTAP phosphorylase family. MTAP subfamily.</text>
</comment>
<dbReference type="Proteomes" id="UP000050360">
    <property type="component" value="Unassembled WGS sequence"/>
</dbReference>
<feature type="binding site" evidence="5">
    <location>
        <begin position="53"/>
        <end position="54"/>
    </location>
    <ligand>
        <name>phosphate</name>
        <dbReference type="ChEBI" id="CHEBI:43474"/>
    </ligand>
</feature>
<dbReference type="SUPFAM" id="SSF53167">
    <property type="entry name" value="Purine and uridine phosphorylases"/>
    <property type="match status" value="1"/>
</dbReference>
<accession>A0A0P8C7P9</accession>
<dbReference type="GO" id="GO:0019509">
    <property type="term" value="P:L-methionine salvage from methylthioadenosine"/>
    <property type="evidence" value="ECO:0007669"/>
    <property type="project" value="UniProtKB-UniRule"/>
</dbReference>
<dbReference type="EMBL" id="LKCM01000202">
    <property type="protein sequence ID" value="KPQ42820.1"/>
    <property type="molecule type" value="Genomic_DNA"/>
</dbReference>
<dbReference type="PANTHER" id="PTHR42679:SF2">
    <property type="entry name" value="S-METHYL-5'-THIOADENOSINE PHOSPHORYLASE"/>
    <property type="match status" value="1"/>
</dbReference>
<evidence type="ECO:0000313" key="7">
    <source>
        <dbReference type="EMBL" id="KPQ42820.1"/>
    </source>
</evidence>
<dbReference type="UniPathway" id="UPA00904">
    <property type="reaction ID" value="UER00873"/>
</dbReference>
<feature type="binding site" evidence="5">
    <location>
        <position position="11"/>
    </location>
    <ligand>
        <name>phosphate</name>
        <dbReference type="ChEBI" id="CHEBI:43474"/>
    </ligand>
</feature>
<protein>
    <recommendedName>
        <fullName evidence="5">S-methyl-5'-thioadenosine phosphorylase</fullName>
        <ecNumber evidence="5">2.4.2.28</ecNumber>
    </recommendedName>
    <alternativeName>
        <fullName evidence="5">5'-methylthioadenosine phosphorylase</fullName>
        <shortName evidence="5">MTA phosphorylase</shortName>
        <shortName evidence="5">MTAP</shortName>
    </alternativeName>
</protein>
<dbReference type="CDD" id="cd09010">
    <property type="entry name" value="MTAP_SsMTAPII_like_MTIP"/>
    <property type="match status" value="1"/>
</dbReference>